<accession>A0A336N505</accession>
<dbReference type="SUPFAM" id="SSF81273">
    <property type="entry name" value="H-NS histone-like proteins"/>
    <property type="match status" value="1"/>
</dbReference>
<evidence type="ECO:0000259" key="1">
    <source>
        <dbReference type="Pfam" id="PF22470"/>
    </source>
</evidence>
<dbReference type="InterPro" id="IPR027454">
    <property type="entry name" value="Histone_HNS_N"/>
</dbReference>
<dbReference type="Pfam" id="PF22470">
    <property type="entry name" value="Histone_HNS_N"/>
    <property type="match status" value="1"/>
</dbReference>
<reference evidence="2 3" key="1">
    <citation type="submission" date="2018-06" db="EMBL/GenBank/DDBJ databases">
        <authorList>
            <consortium name="Pathogen Informatics"/>
            <person name="Doyle S."/>
        </authorList>
    </citation>
    <scope>NUCLEOTIDE SEQUENCE [LARGE SCALE GENOMIC DNA]</scope>
    <source>
        <strain evidence="2 3">NCTC5908</strain>
    </source>
</reference>
<protein>
    <submittedName>
        <fullName evidence="2">Global DNA-binding transcriptional dual regulator H-NS</fullName>
    </submittedName>
</protein>
<feature type="domain" description="DNA-binding protein H-NS-like N-terminal" evidence="1">
    <location>
        <begin position="1"/>
        <end position="34"/>
    </location>
</feature>
<name>A0A336N505_AGGAP</name>
<dbReference type="GO" id="GO:0003677">
    <property type="term" value="F:DNA binding"/>
    <property type="evidence" value="ECO:0007669"/>
    <property type="project" value="UniProtKB-KW"/>
</dbReference>
<dbReference type="AlphaFoldDB" id="A0A336N505"/>
<keyword evidence="2" id="KW-0238">DNA-binding</keyword>
<sequence length="44" mass="5305">MTDVLKVLTNIRSLRVIARDLALEQLESILEKFSWLWLRKKKSY</sequence>
<evidence type="ECO:0000313" key="2">
    <source>
        <dbReference type="EMBL" id="SSZ29535.1"/>
    </source>
</evidence>
<dbReference type="Gene3D" id="1.10.287.1050">
    <property type="entry name" value="H-NS histone-like proteins"/>
    <property type="match status" value="1"/>
</dbReference>
<proteinExistence type="predicted"/>
<organism evidence="2 3">
    <name type="scientific">Aggregatibacter aphrophilus</name>
    <name type="common">Haemophilus aphrophilus</name>
    <dbReference type="NCBI Taxonomy" id="732"/>
    <lineage>
        <taxon>Bacteria</taxon>
        <taxon>Pseudomonadati</taxon>
        <taxon>Pseudomonadota</taxon>
        <taxon>Gammaproteobacteria</taxon>
        <taxon>Pasteurellales</taxon>
        <taxon>Pasteurellaceae</taxon>
        <taxon>Aggregatibacter</taxon>
    </lineage>
</organism>
<gene>
    <name evidence="2" type="ORF">NCTC5908_01337</name>
</gene>
<evidence type="ECO:0000313" key="3">
    <source>
        <dbReference type="Proteomes" id="UP000253728"/>
    </source>
</evidence>
<dbReference type="Proteomes" id="UP000253728">
    <property type="component" value="Unassembled WGS sequence"/>
</dbReference>
<dbReference type="InterPro" id="IPR054180">
    <property type="entry name" value="H-NS-like_N"/>
</dbReference>
<dbReference type="EMBL" id="UFSP01000002">
    <property type="protein sequence ID" value="SSZ29535.1"/>
    <property type="molecule type" value="Genomic_DNA"/>
</dbReference>
<dbReference type="GO" id="GO:0046983">
    <property type="term" value="F:protein dimerization activity"/>
    <property type="evidence" value="ECO:0007669"/>
    <property type="project" value="InterPro"/>
</dbReference>